<dbReference type="Pfam" id="PF01265">
    <property type="entry name" value="Cyto_heme_lyase"/>
    <property type="match status" value="1"/>
</dbReference>
<dbReference type="GO" id="GO:0005743">
    <property type="term" value="C:mitochondrial inner membrane"/>
    <property type="evidence" value="ECO:0007669"/>
    <property type="project" value="UniProtKB-SubCell"/>
</dbReference>
<keyword evidence="3 10" id="KW-0349">Heme</keyword>
<evidence type="ECO:0000256" key="7">
    <source>
        <dbReference type="ARBA" id="ARBA00023128"/>
    </source>
</evidence>
<comment type="similarity">
    <text evidence="2 10">Belongs to the cytochrome c-type heme lyase family.</text>
</comment>
<keyword evidence="7 10" id="KW-0496">Mitochondrion</keyword>
<evidence type="ECO:0000313" key="12">
    <source>
        <dbReference type="Proteomes" id="UP000478008"/>
    </source>
</evidence>
<keyword evidence="9 10" id="KW-0456">Lyase</keyword>
<dbReference type="GO" id="GO:0046872">
    <property type="term" value="F:metal ion binding"/>
    <property type="evidence" value="ECO:0007669"/>
    <property type="project" value="UniProtKB-KW"/>
</dbReference>
<evidence type="ECO:0000256" key="10">
    <source>
        <dbReference type="RuleBase" id="RU363130"/>
    </source>
</evidence>
<comment type="subcellular location">
    <subcellularLocation>
        <location evidence="1 10">Mitochondrion inner membrane</location>
    </subcellularLocation>
</comment>
<evidence type="ECO:0000256" key="3">
    <source>
        <dbReference type="ARBA" id="ARBA00022617"/>
    </source>
</evidence>
<organism evidence="11 12">
    <name type="scientific">Dekkera bruxellensis</name>
    <name type="common">Brettanomyces custersii</name>
    <dbReference type="NCBI Taxonomy" id="5007"/>
    <lineage>
        <taxon>Eukaryota</taxon>
        <taxon>Fungi</taxon>
        <taxon>Dikarya</taxon>
        <taxon>Ascomycota</taxon>
        <taxon>Saccharomycotina</taxon>
        <taxon>Pichiomycetes</taxon>
        <taxon>Pichiales</taxon>
        <taxon>Pichiaceae</taxon>
        <taxon>Brettanomyces</taxon>
    </lineage>
</organism>
<dbReference type="Proteomes" id="UP000478008">
    <property type="component" value="Unassembled WGS sequence"/>
</dbReference>
<evidence type="ECO:0000256" key="9">
    <source>
        <dbReference type="ARBA" id="ARBA00023239"/>
    </source>
</evidence>
<accession>A0A7D9CXV1</accession>
<evidence type="ECO:0000256" key="4">
    <source>
        <dbReference type="ARBA" id="ARBA00022723"/>
    </source>
</evidence>
<proteinExistence type="inferred from homology"/>
<sequence length="276" mass="31233">MGLFWADSVPNKEKCCHKCRHEEEKAGSCPVAHSKKPKFDPNSFAGCPVMGKNRAKEGCDSDGINPLNNMPRNLNSEKLPGQKIELPQEKTKSTIPKGTDGKEGVWEYPSPQQMFNAMIRKGKGNVPEDAVESMVSIHNFLNEGAWGEILEWEDPHTKVSQVEPRLERFTGIPDKMSPRAKIFTTLGKYFPDKFSSTPPFDRHDWTVLRSNGKGGWRKVRYVIDYYAGPDDESTGMPTFVLDVRPALDNPVNAVDRVNHWWAYQGKPIWDKAMGRK</sequence>
<keyword evidence="8 10" id="KW-0472">Membrane</keyword>
<comment type="function">
    <text evidence="10">Lyase that catalyzes the covalent linking of the heme group to the cytochrome C apoprotein to produce the mature functional cytochrome.</text>
</comment>
<dbReference type="AlphaFoldDB" id="A0A7D9CXV1"/>
<comment type="catalytic activity">
    <reaction evidence="10">
        <text>holo-[cytochrome c] = apo-[cytochrome c] + heme b</text>
        <dbReference type="Rhea" id="RHEA:22648"/>
        <dbReference type="Rhea" id="RHEA-COMP:10725"/>
        <dbReference type="Rhea" id="RHEA-COMP:10726"/>
        <dbReference type="ChEBI" id="CHEBI:29950"/>
        <dbReference type="ChEBI" id="CHEBI:60344"/>
        <dbReference type="ChEBI" id="CHEBI:83739"/>
        <dbReference type="EC" id="4.4.1.17"/>
    </reaction>
</comment>
<dbReference type="GO" id="GO:0004408">
    <property type="term" value="F:holocytochrome-c synthase activity"/>
    <property type="evidence" value="ECO:0007669"/>
    <property type="project" value="UniProtKB-EC"/>
</dbReference>
<keyword evidence="4 10" id="KW-0479">Metal-binding</keyword>
<dbReference type="PANTHER" id="PTHR12743">
    <property type="entry name" value="CYTOCHROME C1 HEME LYASE"/>
    <property type="match status" value="1"/>
</dbReference>
<gene>
    <name evidence="11" type="primary">CYC3</name>
    <name evidence="11" type="ORF">DEBR0S3_08680G</name>
</gene>
<keyword evidence="12" id="KW-1185">Reference proteome</keyword>
<evidence type="ECO:0000313" key="11">
    <source>
        <dbReference type="EMBL" id="VUG18358.1"/>
    </source>
</evidence>
<evidence type="ECO:0000256" key="8">
    <source>
        <dbReference type="ARBA" id="ARBA00023136"/>
    </source>
</evidence>
<dbReference type="InterPro" id="IPR000511">
    <property type="entry name" value="Holocyt_c/c1_synthase"/>
</dbReference>
<reference evidence="11 12" key="1">
    <citation type="submission" date="2019-07" db="EMBL/GenBank/DDBJ databases">
        <authorList>
            <person name="Friedrich A."/>
            <person name="Schacherer J."/>
        </authorList>
    </citation>
    <scope>NUCLEOTIDE SEQUENCE [LARGE SCALE GENOMIC DNA]</scope>
</reference>
<dbReference type="EMBL" id="CABFWN010000003">
    <property type="protein sequence ID" value="VUG18358.1"/>
    <property type="molecule type" value="Genomic_DNA"/>
</dbReference>
<dbReference type="PANTHER" id="PTHR12743:SF3">
    <property type="entry name" value="HOLOCYTOCHROME-C SYNTHASE"/>
    <property type="match status" value="1"/>
</dbReference>
<evidence type="ECO:0000256" key="2">
    <source>
        <dbReference type="ARBA" id="ARBA00007255"/>
    </source>
</evidence>
<dbReference type="EC" id="4.4.1.17" evidence="10"/>
<name>A0A7D9CXV1_DEKBR</name>
<evidence type="ECO:0000256" key="1">
    <source>
        <dbReference type="ARBA" id="ARBA00004273"/>
    </source>
</evidence>
<keyword evidence="6 10" id="KW-0408">Iron</keyword>
<evidence type="ECO:0000256" key="5">
    <source>
        <dbReference type="ARBA" id="ARBA00022792"/>
    </source>
</evidence>
<keyword evidence="5 10" id="KW-0999">Mitochondrion inner membrane</keyword>
<dbReference type="PROSITE" id="PS00822">
    <property type="entry name" value="CYTO_HEME_LYASE_2"/>
    <property type="match status" value="1"/>
</dbReference>
<protein>
    <recommendedName>
        <fullName evidence="10">Holocytochrome c-type synthase</fullName>
        <ecNumber evidence="10">4.4.1.17</ecNumber>
    </recommendedName>
</protein>
<evidence type="ECO:0000256" key="6">
    <source>
        <dbReference type="ARBA" id="ARBA00023004"/>
    </source>
</evidence>